<name>A0A1I5MXL0_9BACT</name>
<accession>A0A1I5MXL0</accession>
<dbReference type="AlphaFoldDB" id="A0A1I5MXL0"/>
<protein>
    <submittedName>
        <fullName evidence="1">Uncharacterized protein</fullName>
    </submittedName>
</protein>
<proteinExistence type="predicted"/>
<gene>
    <name evidence="1" type="ORF">SAMN04515674_101495</name>
</gene>
<keyword evidence="2" id="KW-1185">Reference proteome</keyword>
<evidence type="ECO:0000313" key="2">
    <source>
        <dbReference type="Proteomes" id="UP000199306"/>
    </source>
</evidence>
<dbReference type="EMBL" id="FOXH01000001">
    <property type="protein sequence ID" value="SFP14223.1"/>
    <property type="molecule type" value="Genomic_DNA"/>
</dbReference>
<sequence>MENNSLDKLASALMCGVRISLVPVGIDAIEIVLIRAGVEVRRGVPRKILRLDAAFATCLEALYVRLVELEREHAEMQKAKYKKLNLN</sequence>
<dbReference type="STRING" id="1079859.SAMN04515674_101495"/>
<evidence type="ECO:0000313" key="1">
    <source>
        <dbReference type="EMBL" id="SFP14223.1"/>
    </source>
</evidence>
<dbReference type="Proteomes" id="UP000199306">
    <property type="component" value="Unassembled WGS sequence"/>
</dbReference>
<reference evidence="1 2" key="1">
    <citation type="submission" date="2016-10" db="EMBL/GenBank/DDBJ databases">
        <authorList>
            <person name="de Groot N.N."/>
        </authorList>
    </citation>
    <scope>NUCLEOTIDE SEQUENCE [LARGE SCALE GENOMIC DNA]</scope>
    <source>
        <strain evidence="2">E92,LMG 26720,CCM 7988</strain>
    </source>
</reference>
<organism evidence="1 2">
    <name type="scientific">Pseudarcicella hirudinis</name>
    <dbReference type="NCBI Taxonomy" id="1079859"/>
    <lineage>
        <taxon>Bacteria</taxon>
        <taxon>Pseudomonadati</taxon>
        <taxon>Bacteroidota</taxon>
        <taxon>Cytophagia</taxon>
        <taxon>Cytophagales</taxon>
        <taxon>Flectobacillaceae</taxon>
        <taxon>Pseudarcicella</taxon>
    </lineage>
</organism>
<dbReference type="RefSeq" id="WP_092011536.1">
    <property type="nucleotide sequence ID" value="NZ_FOXH01000001.1"/>
</dbReference>